<dbReference type="Proteomes" id="UP000008957">
    <property type="component" value="Chromosome"/>
</dbReference>
<keyword evidence="3" id="KW-1185">Reference proteome</keyword>
<dbReference type="RefSeq" id="WP_015556887.1">
    <property type="nucleotide sequence ID" value="NC_021038.1"/>
</dbReference>
<dbReference type="InterPro" id="IPR018181">
    <property type="entry name" value="Heat_shock_70_CS"/>
</dbReference>
<name>A0AB94IYE8_9BACT</name>
<sequence length="99" mass="10644">MTVQTNNFYLGIDLGTTNSVLAWGRVDARSGRVIPMVAELRSMSAGQGMVKQALLPSCVYYKRGSEQPIVGGYARTMIGRQSSRVIKSVKSAMGSGKNT</sequence>
<dbReference type="KEGG" id="sbr:SY1_19000"/>
<evidence type="ECO:0008006" key="4">
    <source>
        <dbReference type="Google" id="ProtNLM"/>
    </source>
</evidence>
<dbReference type="EMBL" id="FP929056">
    <property type="protein sequence ID" value="CBL28740.1"/>
    <property type="molecule type" value="Genomic_DNA"/>
</dbReference>
<dbReference type="SUPFAM" id="SSF53067">
    <property type="entry name" value="Actin-like ATPase domain"/>
    <property type="match status" value="1"/>
</dbReference>
<dbReference type="AlphaFoldDB" id="A0AB94IYE8"/>
<gene>
    <name evidence="2" type="ORF">SY1_19000</name>
</gene>
<evidence type="ECO:0000313" key="2">
    <source>
        <dbReference type="EMBL" id="CBL28740.1"/>
    </source>
</evidence>
<evidence type="ECO:0000313" key="3">
    <source>
        <dbReference type="Proteomes" id="UP000008957"/>
    </source>
</evidence>
<dbReference type="Gene3D" id="3.30.420.40">
    <property type="match status" value="1"/>
</dbReference>
<dbReference type="PROSITE" id="PS00297">
    <property type="entry name" value="HSP70_1"/>
    <property type="match status" value="1"/>
</dbReference>
<proteinExistence type="inferred from homology"/>
<accession>A0AB94IYE8</accession>
<comment type="similarity">
    <text evidence="1">Belongs to the heat shock protein 70 family.</text>
</comment>
<reference evidence="3" key="1">
    <citation type="submission" date="2010-03" db="EMBL/GenBank/DDBJ databases">
        <title>The genome sequence of Synergistetes sp. SGP1.</title>
        <authorList>
            <consortium name="metaHIT consortium -- http://www.metahit.eu/"/>
            <person name="Pajon A."/>
            <person name="Turner K."/>
            <person name="Parkhill J."/>
            <person name="Wade W."/>
            <person name="Vartoukian S."/>
        </authorList>
    </citation>
    <scope>NUCLEOTIDE SEQUENCE [LARGE SCALE GENOMIC DNA]</scope>
    <source>
        <strain evidence="3">SGP1</strain>
    </source>
</reference>
<reference evidence="2 3" key="2">
    <citation type="submission" date="2010-03" db="EMBL/GenBank/DDBJ databases">
        <authorList>
            <person name="Pajon A."/>
        </authorList>
    </citation>
    <scope>NUCLEOTIDE SEQUENCE [LARGE SCALE GENOMIC DNA]</scope>
    <source>
        <strain evidence="2 3">SGP1</strain>
    </source>
</reference>
<dbReference type="InterPro" id="IPR043129">
    <property type="entry name" value="ATPase_NBD"/>
</dbReference>
<evidence type="ECO:0000256" key="1">
    <source>
        <dbReference type="ARBA" id="ARBA00007381"/>
    </source>
</evidence>
<organism evidence="2 3">
    <name type="scientific">Fretibacterium fastidiosum</name>
    <dbReference type="NCBI Taxonomy" id="651822"/>
    <lineage>
        <taxon>Bacteria</taxon>
        <taxon>Thermotogati</taxon>
        <taxon>Synergistota</taxon>
        <taxon>Synergistia</taxon>
        <taxon>Synergistales</taxon>
        <taxon>Aminobacteriaceae</taxon>
        <taxon>Fretibacterium</taxon>
    </lineage>
</organism>
<protein>
    <recommendedName>
        <fullName evidence="4">Molecular chaperone</fullName>
    </recommendedName>
</protein>